<sequence length="418" mass="46423">MIVHRAIVKAFLAAGALGVAFAGTIQPTKAVSLGHEQQDLAVRDWPDHNCEDIVKRRIVPQVDCSYSFENCGFDNHLEYQIKIDPVGQSSEKWCEILNNKIRHFTKKDTTWLSCQRDYKHSDIGNGIWLRINIGWPWPEGGDFIEEVEAAVRFSMCFDHPVLTNWVNEGCYRSSVCKARYWVADKPDTDAQRVEIASNPDSDSERIVARDVTPDRTSTVIFYTPTTTWFVRSTDLDSPIASDVASPVLPSSSGIVPFLAGGDDDDEPFFVADVEGVADVAAAAATPPPGEDPDFTCAFVNPNMEWVVADCSHVYQKKGDRLKYTVDVWPTGQDPTKWCDQIMAGVRRDCAGGTEDGRYPIKSCKTDVHENGLGKGVHLEWEAKSWWTHDDNEGCTENAISASTCGVPVNFKKGGCYRS</sequence>
<name>A0A8H6IPN1_9PEZI</name>
<organism evidence="2 3">
    <name type="scientific">Colletotrichum sojae</name>
    <dbReference type="NCBI Taxonomy" id="2175907"/>
    <lineage>
        <taxon>Eukaryota</taxon>
        <taxon>Fungi</taxon>
        <taxon>Dikarya</taxon>
        <taxon>Ascomycota</taxon>
        <taxon>Pezizomycotina</taxon>
        <taxon>Sordariomycetes</taxon>
        <taxon>Hypocreomycetidae</taxon>
        <taxon>Glomerellales</taxon>
        <taxon>Glomerellaceae</taxon>
        <taxon>Colletotrichum</taxon>
        <taxon>Colletotrichum orchidearum species complex</taxon>
    </lineage>
</organism>
<feature type="signal peptide" evidence="1">
    <location>
        <begin position="1"/>
        <end position="22"/>
    </location>
</feature>
<proteinExistence type="predicted"/>
<accession>A0A8H6IPN1</accession>
<dbReference type="AlphaFoldDB" id="A0A8H6IPN1"/>
<dbReference type="EMBL" id="WIGN01000505">
    <property type="protein sequence ID" value="KAF6790337.1"/>
    <property type="molecule type" value="Genomic_DNA"/>
</dbReference>
<keyword evidence="3" id="KW-1185">Reference proteome</keyword>
<dbReference type="Proteomes" id="UP000652219">
    <property type="component" value="Unassembled WGS sequence"/>
</dbReference>
<protein>
    <submittedName>
        <fullName evidence="2">Uncharacterized protein</fullName>
    </submittedName>
</protein>
<evidence type="ECO:0000313" key="3">
    <source>
        <dbReference type="Proteomes" id="UP000652219"/>
    </source>
</evidence>
<gene>
    <name evidence="2" type="ORF">CSOJ01_14587</name>
</gene>
<keyword evidence="1" id="KW-0732">Signal</keyword>
<feature type="chain" id="PRO_5034765776" evidence="1">
    <location>
        <begin position="23"/>
        <end position="418"/>
    </location>
</feature>
<reference evidence="2 3" key="1">
    <citation type="journal article" date="2020" name="Phytopathology">
        <title>Genome Sequence Resources of Colletotrichum truncatum, C. plurivorum, C. musicola, and C. sojae: Four Species Pathogenic to Soybean (Glycine max).</title>
        <authorList>
            <person name="Rogerio F."/>
            <person name="Boufleur T.R."/>
            <person name="Ciampi-Guillardi M."/>
            <person name="Sukno S.A."/>
            <person name="Thon M.R."/>
            <person name="Massola Junior N.S."/>
            <person name="Baroncelli R."/>
        </authorList>
    </citation>
    <scope>NUCLEOTIDE SEQUENCE [LARGE SCALE GENOMIC DNA]</scope>
    <source>
        <strain evidence="2 3">LFN0009</strain>
    </source>
</reference>
<comment type="caution">
    <text evidence="2">The sequence shown here is derived from an EMBL/GenBank/DDBJ whole genome shotgun (WGS) entry which is preliminary data.</text>
</comment>
<evidence type="ECO:0000313" key="2">
    <source>
        <dbReference type="EMBL" id="KAF6790337.1"/>
    </source>
</evidence>
<evidence type="ECO:0000256" key="1">
    <source>
        <dbReference type="SAM" id="SignalP"/>
    </source>
</evidence>